<evidence type="ECO:0000313" key="13">
    <source>
        <dbReference type="Proteomes" id="UP000007648"/>
    </source>
</evidence>
<evidence type="ECO:0000256" key="7">
    <source>
        <dbReference type="ARBA" id="ARBA00023136"/>
    </source>
</evidence>
<dbReference type="eggNOG" id="ENOG502RQWS">
    <property type="taxonomic scope" value="Eukaryota"/>
</dbReference>
<dbReference type="SUPFAM" id="SSF49562">
    <property type="entry name" value="C2 domain (Calcium/lipid-binding domain, CaLB)"/>
    <property type="match status" value="1"/>
</dbReference>
<keyword evidence="13" id="KW-1185">Reference proteome</keyword>
<name>G3WB83_SARHA</name>
<dbReference type="InterPro" id="IPR020863">
    <property type="entry name" value="MACPF_CS"/>
</dbReference>
<evidence type="ECO:0000256" key="6">
    <source>
        <dbReference type="ARBA" id="ARBA00022852"/>
    </source>
</evidence>
<organism evidence="12 13">
    <name type="scientific">Sarcophilus harrisii</name>
    <name type="common">Tasmanian devil</name>
    <name type="synonym">Sarcophilus laniarius</name>
    <dbReference type="NCBI Taxonomy" id="9305"/>
    <lineage>
        <taxon>Eukaryota</taxon>
        <taxon>Metazoa</taxon>
        <taxon>Chordata</taxon>
        <taxon>Craniata</taxon>
        <taxon>Vertebrata</taxon>
        <taxon>Euteleostomi</taxon>
        <taxon>Mammalia</taxon>
        <taxon>Metatheria</taxon>
        <taxon>Dasyuromorphia</taxon>
        <taxon>Dasyuridae</taxon>
        <taxon>Sarcophilus</taxon>
    </lineage>
</organism>
<dbReference type="InterPro" id="IPR020864">
    <property type="entry name" value="MACPF"/>
</dbReference>
<dbReference type="PANTHER" id="PTHR46096">
    <property type="entry name" value="PERFORIN-1"/>
    <property type="match status" value="1"/>
</dbReference>
<dbReference type="Ensembl" id="ENSSHAT00000012792.2">
    <property type="protein sequence ID" value="ENSSHAP00000012688.1"/>
    <property type="gene ID" value="ENSSHAG00000010858.2"/>
</dbReference>
<dbReference type="GeneID" id="100919278"/>
<evidence type="ECO:0000256" key="9">
    <source>
        <dbReference type="SAM" id="SignalP"/>
    </source>
</evidence>
<evidence type="ECO:0000259" key="10">
    <source>
        <dbReference type="PROSITE" id="PS50004"/>
    </source>
</evidence>
<evidence type="ECO:0000256" key="3">
    <source>
        <dbReference type="ARBA" id="ARBA00009214"/>
    </source>
</evidence>
<dbReference type="AlphaFoldDB" id="G3WB83"/>
<evidence type="ECO:0000256" key="2">
    <source>
        <dbReference type="ARBA" id="ARBA00004613"/>
    </source>
</evidence>
<protein>
    <submittedName>
        <fullName evidence="12">Perforin 1</fullName>
    </submittedName>
</protein>
<comment type="subcellular location">
    <subcellularLocation>
        <location evidence="1">Membrane</location>
    </subcellularLocation>
    <subcellularLocation>
        <location evidence="2">Secreted</location>
    </subcellularLocation>
</comment>
<dbReference type="FunCoup" id="G3WB83">
    <property type="interactions" value="318"/>
</dbReference>
<dbReference type="CTD" id="5551"/>
<dbReference type="GO" id="GO:0042802">
    <property type="term" value="F:identical protein binding"/>
    <property type="evidence" value="ECO:0007669"/>
    <property type="project" value="Ensembl"/>
</dbReference>
<reference evidence="12" key="3">
    <citation type="submission" date="2025-09" db="UniProtKB">
        <authorList>
            <consortium name="Ensembl"/>
        </authorList>
    </citation>
    <scope>IDENTIFICATION</scope>
</reference>
<dbReference type="GO" id="GO:0140507">
    <property type="term" value="P:granzyme-mediated programmed cell death signaling pathway"/>
    <property type="evidence" value="ECO:0007669"/>
    <property type="project" value="Ensembl"/>
</dbReference>
<dbReference type="GO" id="GO:0071806">
    <property type="term" value="P:protein transmembrane transport"/>
    <property type="evidence" value="ECO:0007669"/>
    <property type="project" value="Ensembl"/>
</dbReference>
<dbReference type="KEGG" id="shr:100919278"/>
<keyword evidence="5 9" id="KW-0732">Signal</keyword>
<dbReference type="GO" id="GO:0022829">
    <property type="term" value="F:wide pore channel activity"/>
    <property type="evidence" value="ECO:0007669"/>
    <property type="project" value="Ensembl"/>
</dbReference>
<dbReference type="GO" id="GO:0002839">
    <property type="term" value="P:positive regulation of immune response to tumor cell"/>
    <property type="evidence" value="ECO:0007669"/>
    <property type="project" value="Ensembl"/>
</dbReference>
<dbReference type="GO" id="GO:0001913">
    <property type="term" value="P:T cell mediated cytotoxicity"/>
    <property type="evidence" value="ECO:0007669"/>
    <property type="project" value="Ensembl"/>
</dbReference>
<dbReference type="InParanoid" id="G3WB83"/>
<dbReference type="GO" id="GO:0005576">
    <property type="term" value="C:extracellular region"/>
    <property type="evidence" value="ECO:0007669"/>
    <property type="project" value="UniProtKB-SubCell"/>
</dbReference>
<dbReference type="Pfam" id="PF00168">
    <property type="entry name" value="C2"/>
    <property type="match status" value="1"/>
</dbReference>
<sequence length="577" mass="64608">MQPRSSSSPGKMIWSSISSSSSLLVLLLFHLLIFLQPAQPKQAPCRTATRAECRHQQKFVPGWELAGEGIDVTTLRRTGYFPVDTHKFERSDGTCTLCHNDMLEGQLQRLPLAITDWRTQSANCLRRVTKTQASSVVQVADEAAKNIKNDWKVGLEIQAHSSSKAQVSVAASHSEDAQFAAEKSHQDVYTFTRESMQCGYYRFHLVENPPLNPNFLQAVKALPHKFNASTRSDYYRFISNYGTHFLKSVELGGRTTDITALRTCQLALNGLKAKDVSDCLEVEAEVSVGNVVSSSKLNKCREEKKKKNIQGSFHTTYSERKVEVEGGNLSGASAELLFSDQDGAGKFSEWLATVPSKPGLLTYKLESLHFLLGSKNLWREQLRQAVSHYVSHRARWKDCSKPCPPGQHRSPKNPCHCMCPTTPFTNEDCCPKEKGLAHLELSNFSAKNLWGDTFTATDAYIKVFFHHKELRSPVVANNNNPTWNIKLDFGTVQLVGDTPLRIQVWDRDNGWNDDLLGSCDRLPVSGKWSENCYFKHGQFTFHYRATCVPHLKGGHCLEYAPRGALGEPPGNRSGAVW</sequence>
<dbReference type="PROSITE" id="PS50004">
    <property type="entry name" value="C2"/>
    <property type="match status" value="1"/>
</dbReference>
<dbReference type="GO" id="GO:0051607">
    <property type="term" value="P:defense response to virus"/>
    <property type="evidence" value="ECO:0007669"/>
    <property type="project" value="Ensembl"/>
</dbReference>
<dbReference type="OMA" id="LCKNALQ"/>
<evidence type="ECO:0000313" key="12">
    <source>
        <dbReference type="Ensembl" id="ENSSHAP00000012688.1"/>
    </source>
</evidence>
<dbReference type="InterPro" id="IPR052784">
    <property type="entry name" value="Perforin-1_pore-forming"/>
</dbReference>
<dbReference type="GO" id="GO:0005829">
    <property type="term" value="C:cytosol"/>
    <property type="evidence" value="ECO:0007669"/>
    <property type="project" value="Ensembl"/>
</dbReference>
<feature type="chain" id="PRO_5003458865" evidence="9">
    <location>
        <begin position="41"/>
        <end position="577"/>
    </location>
</feature>
<dbReference type="GeneTree" id="ENSGT00530000063725"/>
<dbReference type="InterPro" id="IPR035892">
    <property type="entry name" value="C2_domain_sf"/>
</dbReference>
<evidence type="ECO:0000259" key="11">
    <source>
        <dbReference type="PROSITE" id="PS51412"/>
    </source>
</evidence>
<keyword evidence="6" id="KW-0204">Cytolysis</keyword>
<feature type="domain" description="C2" evidence="10">
    <location>
        <begin position="419"/>
        <end position="541"/>
    </location>
</feature>
<dbReference type="Gene3D" id="2.60.40.150">
    <property type="entry name" value="C2 domain"/>
    <property type="match status" value="1"/>
</dbReference>
<dbReference type="Pfam" id="PF01823">
    <property type="entry name" value="MACPF"/>
    <property type="match status" value="1"/>
</dbReference>
<keyword evidence="8" id="KW-1015">Disulfide bond</keyword>
<dbReference type="GO" id="GO:0001771">
    <property type="term" value="P:immunological synapse formation"/>
    <property type="evidence" value="ECO:0007669"/>
    <property type="project" value="Ensembl"/>
</dbReference>
<keyword evidence="7" id="KW-0472">Membrane</keyword>
<dbReference type="PROSITE" id="PS51412">
    <property type="entry name" value="MACPF_2"/>
    <property type="match status" value="1"/>
</dbReference>
<dbReference type="GO" id="GO:0141201">
    <property type="term" value="P:pyroptotic cell death"/>
    <property type="evidence" value="ECO:0007669"/>
    <property type="project" value="Ensembl"/>
</dbReference>
<dbReference type="InterPro" id="IPR000008">
    <property type="entry name" value="C2_dom"/>
</dbReference>
<dbReference type="GO" id="GO:0051712">
    <property type="term" value="P:positive regulation of killing of cells of another organism"/>
    <property type="evidence" value="ECO:0007669"/>
    <property type="project" value="Ensembl"/>
</dbReference>
<dbReference type="SMART" id="SM00239">
    <property type="entry name" value="C2"/>
    <property type="match status" value="1"/>
</dbReference>
<dbReference type="PANTHER" id="PTHR46096:SF3">
    <property type="entry name" value="PERFORIN-1"/>
    <property type="match status" value="1"/>
</dbReference>
<dbReference type="GO" id="GO:0002357">
    <property type="term" value="P:defense response to tumor cell"/>
    <property type="evidence" value="ECO:0007669"/>
    <property type="project" value="Ensembl"/>
</dbReference>
<evidence type="ECO:0000256" key="1">
    <source>
        <dbReference type="ARBA" id="ARBA00004370"/>
    </source>
</evidence>
<feature type="signal peptide" evidence="9">
    <location>
        <begin position="1"/>
        <end position="40"/>
    </location>
</feature>
<dbReference type="SMART" id="SM00457">
    <property type="entry name" value="MACPF"/>
    <property type="match status" value="1"/>
</dbReference>
<dbReference type="GO" id="GO:0046513">
    <property type="term" value="P:ceramide biosynthetic process"/>
    <property type="evidence" value="ECO:0007669"/>
    <property type="project" value="Ensembl"/>
</dbReference>
<dbReference type="HOGENOM" id="CLU_039516_2_0_1"/>
<dbReference type="GO" id="GO:0001772">
    <property type="term" value="C:immunological synapse"/>
    <property type="evidence" value="ECO:0007669"/>
    <property type="project" value="Ensembl"/>
</dbReference>
<dbReference type="OrthoDB" id="1366754at2759"/>
<gene>
    <name evidence="12" type="primary">PRF1</name>
</gene>
<dbReference type="GO" id="GO:0017038">
    <property type="term" value="P:protein import"/>
    <property type="evidence" value="ECO:0007669"/>
    <property type="project" value="Ensembl"/>
</dbReference>
<dbReference type="GO" id="GO:0005509">
    <property type="term" value="F:calcium ion binding"/>
    <property type="evidence" value="ECO:0007669"/>
    <property type="project" value="Ensembl"/>
</dbReference>
<dbReference type="RefSeq" id="XP_023356195.1">
    <property type="nucleotide sequence ID" value="XM_023500427.2"/>
</dbReference>
<comment type="similarity">
    <text evidence="3">Belongs to the complement C6/C7/C8/C9 family.</text>
</comment>
<feature type="domain" description="MACPF" evidence="11">
    <location>
        <begin position="49"/>
        <end position="397"/>
    </location>
</feature>
<reference evidence="12 13" key="1">
    <citation type="journal article" date="2011" name="Proc. Natl. Acad. Sci. U.S.A.">
        <title>Genetic diversity and population structure of the endangered marsupial Sarcophilus harrisii (Tasmanian devil).</title>
        <authorList>
            <person name="Miller W."/>
            <person name="Hayes V.M."/>
            <person name="Ratan A."/>
            <person name="Petersen D.C."/>
            <person name="Wittekindt N.E."/>
            <person name="Miller J."/>
            <person name="Walenz B."/>
            <person name="Knight J."/>
            <person name="Qi J."/>
            <person name="Zhao F."/>
            <person name="Wang Q."/>
            <person name="Bedoya-Reina O.C."/>
            <person name="Katiyar N."/>
            <person name="Tomsho L.P."/>
            <person name="Kasson L.M."/>
            <person name="Hardie R.A."/>
            <person name="Woodbridge P."/>
            <person name="Tindall E.A."/>
            <person name="Bertelsen M.F."/>
            <person name="Dixon D."/>
            <person name="Pyecroft S."/>
            <person name="Helgen K.M."/>
            <person name="Lesk A.M."/>
            <person name="Pringle T.H."/>
            <person name="Patterson N."/>
            <person name="Zhang Y."/>
            <person name="Kreiss A."/>
            <person name="Woods G.M."/>
            <person name="Jones M.E."/>
            <person name="Schuster S.C."/>
        </authorList>
    </citation>
    <scope>NUCLEOTIDE SEQUENCE [LARGE SCALE GENOMIC DNA]</scope>
</reference>
<reference evidence="12" key="2">
    <citation type="submission" date="2025-08" db="UniProtKB">
        <authorList>
            <consortium name="Ensembl"/>
        </authorList>
    </citation>
    <scope>IDENTIFICATION</scope>
</reference>
<proteinExistence type="inferred from homology"/>
<dbReference type="GO" id="GO:0031410">
    <property type="term" value="C:cytoplasmic vesicle"/>
    <property type="evidence" value="ECO:0007669"/>
    <property type="project" value="Ensembl"/>
</dbReference>
<evidence type="ECO:0000256" key="8">
    <source>
        <dbReference type="ARBA" id="ARBA00023157"/>
    </source>
</evidence>
<dbReference type="GO" id="GO:0001778">
    <property type="term" value="P:plasma membrane repair"/>
    <property type="evidence" value="ECO:0007669"/>
    <property type="project" value="Ensembl"/>
</dbReference>
<dbReference type="GO" id="GO:0002418">
    <property type="term" value="P:immune response to tumor cell"/>
    <property type="evidence" value="ECO:0007669"/>
    <property type="project" value="Ensembl"/>
</dbReference>
<dbReference type="GO" id="GO:0009306">
    <property type="term" value="P:protein secretion"/>
    <property type="evidence" value="ECO:0007669"/>
    <property type="project" value="Ensembl"/>
</dbReference>
<evidence type="ECO:0000256" key="4">
    <source>
        <dbReference type="ARBA" id="ARBA00022525"/>
    </source>
</evidence>
<dbReference type="Proteomes" id="UP000007648">
    <property type="component" value="Unassembled WGS sequence"/>
</dbReference>
<accession>G3WB83</accession>
<keyword evidence="4" id="KW-0964">Secreted</keyword>
<dbReference type="GO" id="GO:0051604">
    <property type="term" value="P:protein maturation"/>
    <property type="evidence" value="ECO:0007669"/>
    <property type="project" value="Ensembl"/>
</dbReference>
<dbReference type="PROSITE" id="PS00279">
    <property type="entry name" value="MACPF_1"/>
    <property type="match status" value="1"/>
</dbReference>
<dbReference type="GO" id="GO:0031640">
    <property type="term" value="P:killing of cells of another organism"/>
    <property type="evidence" value="ECO:0007669"/>
    <property type="project" value="UniProtKB-KW"/>
</dbReference>
<dbReference type="STRING" id="9305.ENSSHAP00000012688"/>
<dbReference type="GO" id="GO:0051260">
    <property type="term" value="P:protein homooligomerization"/>
    <property type="evidence" value="ECO:0007669"/>
    <property type="project" value="Ensembl"/>
</dbReference>
<evidence type="ECO:0000256" key="5">
    <source>
        <dbReference type="ARBA" id="ARBA00022729"/>
    </source>
</evidence>
<dbReference type="GO" id="GO:0044194">
    <property type="term" value="C:cytolytic granule"/>
    <property type="evidence" value="ECO:0007669"/>
    <property type="project" value="Ensembl"/>
</dbReference>